<dbReference type="OrthoDB" id="8685147at2"/>
<dbReference type="HOGENOM" id="CLU_1745786_0_0_4"/>
<sequence>MRLTLIPAIMTAIVLAGCASQSGSTSGKKEEKKLTQTLQGVYTCAGKRHLGVAYEFVNDKATRAIVSSAGKTYDLKRADHTDGDATAFTDGKITWLASGEVTQQSINTHQGSRLLKVSGKGRNRVVAQGCNAS</sequence>
<comment type="caution">
    <text evidence="2">The sequence shown here is derived from an EMBL/GenBank/DDBJ whole genome shotgun (WGS) entry which is preliminary data.</text>
</comment>
<dbReference type="Proteomes" id="UP000018733">
    <property type="component" value="Unassembled WGS sequence"/>
</dbReference>
<dbReference type="PROSITE" id="PS51257">
    <property type="entry name" value="PROKAR_LIPOPROTEIN"/>
    <property type="match status" value="1"/>
</dbReference>
<protein>
    <recommendedName>
        <fullName evidence="4">C-type lysozyme inhibitor domain-containing protein</fullName>
    </recommendedName>
</protein>
<dbReference type="RefSeq" id="WP_024004134.1">
    <property type="nucleotide sequence ID" value="NZ_KI650979.1"/>
</dbReference>
<evidence type="ECO:0008006" key="4">
    <source>
        <dbReference type="Google" id="ProtNLM"/>
    </source>
</evidence>
<accession>V8QZC3</accession>
<feature type="chain" id="PRO_5004772024" description="C-type lysozyme inhibitor domain-containing protein" evidence="1">
    <location>
        <begin position="17"/>
        <end position="133"/>
    </location>
</feature>
<evidence type="ECO:0000256" key="1">
    <source>
        <dbReference type="SAM" id="SignalP"/>
    </source>
</evidence>
<gene>
    <name evidence="2" type="ORF">W822_05375</name>
</gene>
<dbReference type="STRING" id="1424334.W822_05375"/>
<dbReference type="PATRIC" id="fig|1424334.3.peg.1088"/>
<evidence type="ECO:0000313" key="2">
    <source>
        <dbReference type="EMBL" id="ETF04753.1"/>
    </source>
</evidence>
<keyword evidence="3" id="KW-1185">Reference proteome</keyword>
<organism evidence="2 3">
    <name type="scientific">Advenella kashmirensis W13003</name>
    <dbReference type="NCBI Taxonomy" id="1424334"/>
    <lineage>
        <taxon>Bacteria</taxon>
        <taxon>Pseudomonadati</taxon>
        <taxon>Pseudomonadota</taxon>
        <taxon>Betaproteobacteria</taxon>
        <taxon>Burkholderiales</taxon>
        <taxon>Alcaligenaceae</taxon>
    </lineage>
</organism>
<name>V8QZC3_9BURK</name>
<evidence type="ECO:0000313" key="3">
    <source>
        <dbReference type="Proteomes" id="UP000018733"/>
    </source>
</evidence>
<reference evidence="2 3" key="1">
    <citation type="journal article" date="2014" name="Genome Announc.">
        <title>Draft Genome Sequence of Advenella kashmirensis Strain W13003, a Polycyclic Aromatic Hydrocarbon-Degrading Bacterium.</title>
        <authorList>
            <person name="Wang X."/>
            <person name="Jin D."/>
            <person name="Zhou L."/>
            <person name="Wu L."/>
            <person name="An W."/>
            <person name="Zhao L."/>
        </authorList>
    </citation>
    <scope>NUCLEOTIDE SEQUENCE [LARGE SCALE GENOMIC DNA]</scope>
    <source>
        <strain evidence="2 3">W13003</strain>
    </source>
</reference>
<keyword evidence="1" id="KW-0732">Signal</keyword>
<feature type="signal peptide" evidence="1">
    <location>
        <begin position="1"/>
        <end position="16"/>
    </location>
</feature>
<dbReference type="AlphaFoldDB" id="V8QZC3"/>
<dbReference type="EMBL" id="AYXT01000001">
    <property type="protein sequence ID" value="ETF04753.1"/>
    <property type="molecule type" value="Genomic_DNA"/>
</dbReference>
<proteinExistence type="predicted"/>